<evidence type="ECO:0000313" key="1">
    <source>
        <dbReference type="EMBL" id="SDZ76102.1"/>
    </source>
</evidence>
<dbReference type="EMBL" id="FNQN01000001">
    <property type="protein sequence ID" value="SDZ76102.1"/>
    <property type="molecule type" value="Genomic_DNA"/>
</dbReference>
<dbReference type="OrthoDB" id="5405640at2"/>
<keyword evidence="2" id="KW-1185">Reference proteome</keyword>
<organism evidence="1 2">
    <name type="scientific">Desulfuromusa kysingii</name>
    <dbReference type="NCBI Taxonomy" id="37625"/>
    <lineage>
        <taxon>Bacteria</taxon>
        <taxon>Pseudomonadati</taxon>
        <taxon>Thermodesulfobacteriota</taxon>
        <taxon>Desulfuromonadia</taxon>
        <taxon>Desulfuromonadales</taxon>
        <taxon>Geopsychrobacteraceae</taxon>
        <taxon>Desulfuromusa</taxon>
    </lineage>
</organism>
<proteinExistence type="predicted"/>
<dbReference type="STRING" id="37625.SAMN05660420_00169"/>
<gene>
    <name evidence="1" type="ORF">SAMN05660420_00169</name>
</gene>
<dbReference type="AlphaFoldDB" id="A0A1H3VPR9"/>
<accession>A0A1H3VPR9</accession>
<dbReference type="RefSeq" id="WP_092344042.1">
    <property type="nucleotide sequence ID" value="NZ_FNQN01000001.1"/>
</dbReference>
<protein>
    <recommendedName>
        <fullName evidence="3">FlgN protein</fullName>
    </recommendedName>
</protein>
<evidence type="ECO:0008006" key="3">
    <source>
        <dbReference type="Google" id="ProtNLM"/>
    </source>
</evidence>
<sequence length="132" mass="15458">METCLKKSIEQYRQIIEHASQLDQLLLKADPEKLHIYTERLQELQDEAGLNDRIFLEIFPHTSTYWQDHPLFLERARLLEKIVELNHLLLPRIRGMMAVTAHELSQIKDGRVAVSGYHQIPATRQQHVRGVV</sequence>
<reference evidence="1 2" key="1">
    <citation type="submission" date="2016-10" db="EMBL/GenBank/DDBJ databases">
        <authorList>
            <person name="de Groot N.N."/>
        </authorList>
    </citation>
    <scope>NUCLEOTIDE SEQUENCE [LARGE SCALE GENOMIC DNA]</scope>
    <source>
        <strain evidence="1 2">DSM 7343</strain>
    </source>
</reference>
<dbReference type="Proteomes" id="UP000199409">
    <property type="component" value="Unassembled WGS sequence"/>
</dbReference>
<name>A0A1H3VPR9_9BACT</name>
<evidence type="ECO:0000313" key="2">
    <source>
        <dbReference type="Proteomes" id="UP000199409"/>
    </source>
</evidence>